<dbReference type="PROSITE" id="PS51186">
    <property type="entry name" value="GNAT"/>
    <property type="match status" value="1"/>
</dbReference>
<dbReference type="Pfam" id="PF13302">
    <property type="entry name" value="Acetyltransf_3"/>
    <property type="match status" value="1"/>
</dbReference>
<dbReference type="GO" id="GO:0016747">
    <property type="term" value="F:acyltransferase activity, transferring groups other than amino-acyl groups"/>
    <property type="evidence" value="ECO:0007669"/>
    <property type="project" value="InterPro"/>
</dbReference>
<keyword evidence="2" id="KW-0808">Transferase</keyword>
<dbReference type="Proteomes" id="UP000236884">
    <property type="component" value="Chromosome"/>
</dbReference>
<organism evidence="2 3">
    <name type="scientific">Variibacter gotjawalensis</name>
    <dbReference type="NCBI Taxonomy" id="1333996"/>
    <lineage>
        <taxon>Bacteria</taxon>
        <taxon>Pseudomonadati</taxon>
        <taxon>Pseudomonadota</taxon>
        <taxon>Alphaproteobacteria</taxon>
        <taxon>Hyphomicrobiales</taxon>
        <taxon>Nitrobacteraceae</taxon>
        <taxon>Variibacter</taxon>
    </lineage>
</organism>
<dbReference type="RefSeq" id="WP_096352223.1">
    <property type="nucleotide sequence ID" value="NZ_AP014946.1"/>
</dbReference>
<dbReference type="OrthoDB" id="9804153at2"/>
<accession>A0A0S3PR57</accession>
<evidence type="ECO:0000313" key="2">
    <source>
        <dbReference type="EMBL" id="BAT58388.1"/>
    </source>
</evidence>
<dbReference type="EC" id="2.8.3.-" evidence="2"/>
<dbReference type="CDD" id="cd04301">
    <property type="entry name" value="NAT_SF"/>
    <property type="match status" value="1"/>
</dbReference>
<dbReference type="InterPro" id="IPR000182">
    <property type="entry name" value="GNAT_dom"/>
</dbReference>
<dbReference type="PANTHER" id="PTHR43792">
    <property type="entry name" value="GNAT FAMILY, PUTATIVE (AFU_ORTHOLOGUE AFUA_3G00765)-RELATED-RELATED"/>
    <property type="match status" value="1"/>
</dbReference>
<dbReference type="InterPro" id="IPR016181">
    <property type="entry name" value="Acyl_CoA_acyltransferase"/>
</dbReference>
<evidence type="ECO:0000313" key="3">
    <source>
        <dbReference type="Proteomes" id="UP000236884"/>
    </source>
</evidence>
<dbReference type="KEGG" id="vgo:GJW-30_1_00913"/>
<dbReference type="Gene3D" id="3.40.630.30">
    <property type="match status" value="1"/>
</dbReference>
<evidence type="ECO:0000259" key="1">
    <source>
        <dbReference type="PROSITE" id="PS51186"/>
    </source>
</evidence>
<name>A0A0S3PR57_9BRAD</name>
<keyword evidence="3" id="KW-1185">Reference proteome</keyword>
<dbReference type="SUPFAM" id="SSF55729">
    <property type="entry name" value="Acyl-CoA N-acyltransferases (Nat)"/>
    <property type="match status" value="1"/>
</dbReference>
<feature type="domain" description="N-acetyltransferase" evidence="1">
    <location>
        <begin position="25"/>
        <end position="184"/>
    </location>
</feature>
<gene>
    <name evidence="2" type="ORF">GJW-30_1_00913</name>
</gene>
<protein>
    <submittedName>
        <fullName evidence="2">Putative succinyl-CoA transferase</fullName>
        <ecNumber evidence="2">2.8.3.-</ecNumber>
    </submittedName>
</protein>
<dbReference type="AlphaFoldDB" id="A0A0S3PR57"/>
<reference evidence="2 3" key="1">
    <citation type="submission" date="2015-08" db="EMBL/GenBank/DDBJ databases">
        <title>Investigation of the bacterial diversity of lava forest soil.</title>
        <authorList>
            <person name="Lee J.S."/>
        </authorList>
    </citation>
    <scope>NUCLEOTIDE SEQUENCE [LARGE SCALE GENOMIC DNA]</scope>
    <source>
        <strain evidence="2 3">GJW-30</strain>
    </source>
</reference>
<proteinExistence type="predicted"/>
<sequence>MTLLEELPTGTFSGASMPVLETERLTLRAPRLEDAKAIAALAGDRRVAENTRRIPHPYRVEDAEQFIAKAGAAMPNEMALMVIEREGDLVGGCSLTMLDGPAPEVIFWLGVPFWGQGYATEALRAIIDHAFTDLDHKVLQAGTRVTNPASRRILEKCGFQWTGVGLHRIRSIKSSAPIDHFRLDRGLWQSLKSWGQTRRVA</sequence>
<dbReference type="EMBL" id="AP014946">
    <property type="protein sequence ID" value="BAT58388.1"/>
    <property type="molecule type" value="Genomic_DNA"/>
</dbReference>
<dbReference type="InterPro" id="IPR051531">
    <property type="entry name" value="N-acetyltransferase"/>
</dbReference>